<dbReference type="AlphaFoldDB" id="A0A9N9LZJ5"/>
<organism evidence="1 2">
    <name type="scientific">Hymenoscyphus albidus</name>
    <dbReference type="NCBI Taxonomy" id="595503"/>
    <lineage>
        <taxon>Eukaryota</taxon>
        <taxon>Fungi</taxon>
        <taxon>Dikarya</taxon>
        <taxon>Ascomycota</taxon>
        <taxon>Pezizomycotina</taxon>
        <taxon>Leotiomycetes</taxon>
        <taxon>Helotiales</taxon>
        <taxon>Helotiaceae</taxon>
        <taxon>Hymenoscyphus</taxon>
    </lineage>
</organism>
<accession>A0A9N9LZJ5</accession>
<name>A0A9N9LZJ5_9HELO</name>
<sequence>MTEAIETVPEKDCETILSELAQLKLNGNEYLRINNGQMAGETYAQAIVTMRKLIASPRGKELRQTGGLEFINKLTDLCWVLHSNMAQACMQAIRENTHDRAIVNGMSDMLFRTIDQAMQIEQILRIWTILYRKTVGCRLVGSRERLEEGARAINMAMQLTPNDVAIEREARNIAELRMSL</sequence>
<dbReference type="OrthoDB" id="5229512at2759"/>
<dbReference type="Proteomes" id="UP000701801">
    <property type="component" value="Unassembled WGS sequence"/>
</dbReference>
<proteinExistence type="predicted"/>
<comment type="caution">
    <text evidence="1">The sequence shown here is derived from an EMBL/GenBank/DDBJ whole genome shotgun (WGS) entry which is preliminary data.</text>
</comment>
<protein>
    <submittedName>
        <fullName evidence="1">Uncharacterized protein</fullName>
    </submittedName>
</protein>
<evidence type="ECO:0000313" key="2">
    <source>
        <dbReference type="Proteomes" id="UP000701801"/>
    </source>
</evidence>
<keyword evidence="2" id="KW-1185">Reference proteome</keyword>
<evidence type="ECO:0000313" key="1">
    <source>
        <dbReference type="EMBL" id="CAG8981354.1"/>
    </source>
</evidence>
<dbReference type="EMBL" id="CAJVRM010000467">
    <property type="protein sequence ID" value="CAG8981354.1"/>
    <property type="molecule type" value="Genomic_DNA"/>
</dbReference>
<reference evidence="1" key="1">
    <citation type="submission" date="2021-07" db="EMBL/GenBank/DDBJ databases">
        <authorList>
            <person name="Durling M."/>
        </authorList>
    </citation>
    <scope>NUCLEOTIDE SEQUENCE</scope>
</reference>
<gene>
    <name evidence="1" type="ORF">HYALB_00013848</name>
</gene>